<dbReference type="Gene3D" id="3.40.50.150">
    <property type="entry name" value="Vaccinia Virus protein VP39"/>
    <property type="match status" value="1"/>
</dbReference>
<dbReference type="InterPro" id="IPR029063">
    <property type="entry name" value="SAM-dependent_MTases_sf"/>
</dbReference>
<organism evidence="2 3">
    <name type="scientific">Corynebacterium hiratae</name>
    <dbReference type="NCBI Taxonomy" id="3139423"/>
    <lineage>
        <taxon>Bacteria</taxon>
        <taxon>Bacillati</taxon>
        <taxon>Actinomycetota</taxon>
        <taxon>Actinomycetes</taxon>
        <taxon>Mycobacteriales</taxon>
        <taxon>Corynebacteriaceae</taxon>
        <taxon>Corynebacterium</taxon>
    </lineage>
</organism>
<accession>A0A553FWL5</accession>
<evidence type="ECO:0000313" key="2">
    <source>
        <dbReference type="EMBL" id="TRX61636.1"/>
    </source>
</evidence>
<evidence type="ECO:0000313" key="3">
    <source>
        <dbReference type="Proteomes" id="UP000320443"/>
    </source>
</evidence>
<keyword evidence="3" id="KW-1185">Reference proteome</keyword>
<dbReference type="Pfam" id="PF18096">
    <property type="entry name" value="Thump_like"/>
    <property type="match status" value="1"/>
</dbReference>
<dbReference type="EMBL" id="VKDK01000009">
    <property type="protein sequence ID" value="TRX61636.1"/>
    <property type="molecule type" value="Genomic_DNA"/>
</dbReference>
<keyword evidence="2" id="KW-0808">Transferase</keyword>
<dbReference type="GO" id="GO:0032259">
    <property type="term" value="P:methylation"/>
    <property type="evidence" value="ECO:0007669"/>
    <property type="project" value="UniProtKB-KW"/>
</dbReference>
<reference evidence="2 3" key="1">
    <citation type="submission" date="2019-07" db="EMBL/GenBank/DDBJ databases">
        <title>Draft genome of C. aurimucosum strain 2274.</title>
        <authorList>
            <person name="Pacheco L.G.C."/>
            <person name="Aguiar E.R.G.R."/>
            <person name="Santos C.S."/>
            <person name="Rocha D.J.P.G."/>
            <person name="Sant'Anna L.O."/>
            <person name="Mattos-Guaraldi A.L."/>
            <person name="Santos L.S."/>
        </authorList>
    </citation>
    <scope>NUCLEOTIDE SEQUENCE [LARGE SCALE GENOMIC DNA]</scope>
    <source>
        <strain evidence="2 3">2274</strain>
    </source>
</reference>
<protein>
    <submittedName>
        <fullName evidence="2">SAM-dependent methyltransferase</fullName>
    </submittedName>
</protein>
<evidence type="ECO:0000259" key="1">
    <source>
        <dbReference type="Pfam" id="PF18096"/>
    </source>
</evidence>
<comment type="caution">
    <text evidence="2">The sequence shown here is derived from an EMBL/GenBank/DDBJ whole genome shotgun (WGS) entry which is preliminary data.</text>
</comment>
<dbReference type="GO" id="GO:0008168">
    <property type="term" value="F:methyltransferase activity"/>
    <property type="evidence" value="ECO:0007669"/>
    <property type="project" value="UniProtKB-KW"/>
</dbReference>
<sequence length="383" mass="40930">MSYTLDEVSFLRAHATAIDAAAADLEGTKKAHLRDVAKLQAHFGDYGRAVAELIQARSSGKLPGQWLMDHDSAQQATPPAVAAYRAQFLQERNVDVVHDLTCSIGTEGQAYRPGAYVGSDLDASRVAMAQHNIEHPVFRADALTTTTTAEVCIADPARRQGGNRITRLDQLLPPPADLLATHGEMAIKCAPGIDHSEWEGLACVVSLDGGVKETCLYTPGLGTGKRAVVLTATPDGIHTDVIDNDVAEHELPEAGPIGRFLIDPDGAIVRAGLVRHYAAREGLHQLDPRIAYLTGDRLPHGTSGFEFIEMVPMKKLKAAMAAHDVGSLEILVRGQDVNPDQLRKKLKLKGSTAKTLVVTRIGAKGVAVLCGPRVVSTEGNYAP</sequence>
<name>A0A553FWL5_9CORY</name>
<dbReference type="RefSeq" id="WP_144013522.1">
    <property type="nucleotide sequence ID" value="NZ_VKDK01000009.1"/>
</dbReference>
<proteinExistence type="predicted"/>
<dbReference type="InterPro" id="IPR041497">
    <property type="entry name" value="Thump-like"/>
</dbReference>
<gene>
    <name evidence="2" type="ORF">FNY97_07175</name>
</gene>
<dbReference type="AlphaFoldDB" id="A0A553FWL5"/>
<dbReference type="Proteomes" id="UP000320443">
    <property type="component" value="Unassembled WGS sequence"/>
</dbReference>
<keyword evidence="2" id="KW-0489">Methyltransferase</keyword>
<feature type="domain" description="THUMP-like" evidence="1">
    <location>
        <begin position="304"/>
        <end position="372"/>
    </location>
</feature>